<dbReference type="InterPro" id="IPR009003">
    <property type="entry name" value="Peptidase_S1_PA"/>
</dbReference>
<evidence type="ECO:0000313" key="3">
    <source>
        <dbReference type="Proteomes" id="UP000533598"/>
    </source>
</evidence>
<dbReference type="SUPFAM" id="SSF50969">
    <property type="entry name" value="YVTN repeat-like/Quinoprotein amine dehydrogenase"/>
    <property type="match status" value="1"/>
</dbReference>
<dbReference type="Pfam" id="PF20703">
    <property type="entry name" value="nSTAND1"/>
    <property type="match status" value="1"/>
</dbReference>
<feature type="domain" description="Novel STAND NTPase 1" evidence="1">
    <location>
        <begin position="204"/>
        <end position="582"/>
    </location>
</feature>
<dbReference type="InterPro" id="IPR049052">
    <property type="entry name" value="nSTAND1"/>
</dbReference>
<comment type="caution">
    <text evidence="2">The sequence shown here is derived from an EMBL/GenBank/DDBJ whole genome shotgun (WGS) entry which is preliminary data.</text>
</comment>
<evidence type="ECO:0000313" key="2">
    <source>
        <dbReference type="EMBL" id="MBB4678355.1"/>
    </source>
</evidence>
<dbReference type="Gene3D" id="2.130.10.10">
    <property type="entry name" value="YVTN repeat-like/Quinoprotein amine dehydrogenase"/>
    <property type="match status" value="1"/>
</dbReference>
<dbReference type="Gene3D" id="2.40.10.120">
    <property type="match status" value="1"/>
</dbReference>
<dbReference type="SUPFAM" id="SSF50998">
    <property type="entry name" value="Quinoprotein alcohol dehydrogenase-like"/>
    <property type="match status" value="1"/>
</dbReference>
<reference evidence="2 3" key="1">
    <citation type="submission" date="2020-08" db="EMBL/GenBank/DDBJ databases">
        <title>Sequencing the genomes of 1000 actinobacteria strains.</title>
        <authorList>
            <person name="Klenk H.-P."/>
        </authorList>
    </citation>
    <scope>NUCLEOTIDE SEQUENCE [LARGE SCALE GENOMIC DNA]</scope>
    <source>
        <strain evidence="2 3">DSM 44230</strain>
    </source>
</reference>
<name>A0A7W7CBX5_9PSEU</name>
<dbReference type="EMBL" id="JACHMH010000001">
    <property type="protein sequence ID" value="MBB4678355.1"/>
    <property type="molecule type" value="Genomic_DNA"/>
</dbReference>
<dbReference type="InterPro" id="IPR011044">
    <property type="entry name" value="Quino_amine_DH_bsu"/>
</dbReference>
<proteinExistence type="predicted"/>
<dbReference type="SUPFAM" id="SSF50494">
    <property type="entry name" value="Trypsin-like serine proteases"/>
    <property type="match status" value="1"/>
</dbReference>
<dbReference type="CDD" id="cd01983">
    <property type="entry name" value="SIMIBI"/>
    <property type="match status" value="1"/>
</dbReference>
<dbReference type="Pfam" id="PF13365">
    <property type="entry name" value="Trypsin_2"/>
    <property type="match status" value="1"/>
</dbReference>
<organism evidence="2 3">
    <name type="scientific">Crossiella cryophila</name>
    <dbReference type="NCBI Taxonomy" id="43355"/>
    <lineage>
        <taxon>Bacteria</taxon>
        <taxon>Bacillati</taxon>
        <taxon>Actinomycetota</taxon>
        <taxon>Actinomycetes</taxon>
        <taxon>Pseudonocardiales</taxon>
        <taxon>Pseudonocardiaceae</taxon>
        <taxon>Crossiella</taxon>
    </lineage>
</organism>
<evidence type="ECO:0000259" key="1">
    <source>
        <dbReference type="Pfam" id="PF20703"/>
    </source>
</evidence>
<dbReference type="Proteomes" id="UP000533598">
    <property type="component" value="Unassembled WGS sequence"/>
</dbReference>
<accession>A0A7W7CBX5</accession>
<sequence>MDPLAASVVRLFRGGEPLGMGCLVGPRQVLTCAHVVADALGVPLAGPAPRLPVRVDFPLVAAGEFVEATVASWDPERDVAGLVLERTPAAAAAARVVSVDAVWGHEVRAFGVPVGHDQGVWASGVLRGSSASGMVQIDDERTGGFSLAPGFSGAPVWDHAADGVVGIVAAAERQAHRRTGYLIPAALLNQAWPELHRLALVRPPFRGLEPFTEEDADTFHGRAARTAELVTVLRENRFAVLAGPSGSGKSSLALAGVAPALRRDGYRVAVLRATPSATIWTGLCTALRPHLPEHNPTAEAARALLTGPAPDLLPPGEGQRRLLVLVDQFEELRHGGTEPPEDVLRALANLAGPRPGWIVTVLVTVRSDLIGVLTARSGMAQLLNERMTLLGPPDEPELREIIEAPLRAPAMPAYAPGLVERIVAHTPAGSLALLQFALTMLWERQRGGVIEHAAYDGIGGVTGAIADYAETVWQDLPDQDSARRLLCQLLSPIGETGYARRPLHAADLDPALAAVVDSLATTRLITVSESERGGRKVELAHEQLVHGWDRLRDWLAAEREFRTWQDTVHQQAGQWRASGREKALLPRGSTLKTALRKEKTHAGQVLPGEAEYIRAGQRAHRTALLARIGVVALVLVLLAGSVLVWRNQVAGQRAREAEARAAAALDTVKAGAERAGTLTERLLINQRAAAVADPPAVRRRVDEDHLGLRLAERLLEMSSSSAANRSVSADATATAATDGVTNRFTIHQFDRARTDRTYTLPPEFSFANRIAILDPGHAVISAKRTTPRSLAKGEDIVFVWDLAADREVRRLIPFPGNLNSQFPAAFVLDRTGRTLAFGESGGRTLALLAVDGSGARTTLELPNPLRDEKGVGAGALAVRGADTALVLDVKAADGTYPLLELSPRGRRNLPSMPGGTVVANSADDIVMSGCFKDEAVERGVVIGLAERKFHRDLHVHGSTCRPHNQRLDTSDRQLVATFRTGSDRPDVLAIWRADGSAPDRRFVIPALGGKDQQDTWTVRAAAFQPDGSGRVVLAADNTLIGLRIPPLESVDSAVASAENLRFAADGSRLHVQLLDGSVQTWDLKTQRRTGAVPAERRRHPMDAFAPKSMALSGDGKHLAVASRRDTATEHQFLVTVYDPVTLTKITELGLGNEPSLMLPVDLTFTGGAELTTVLDRAITRWDLGTGRRRHPPVAVPVRYRDNIPLGQPRIFPLGETALIAEADGQVRRLRLSDGAEVPDTAFTLPFELSRDVSALAVDPAGRTLGVALPDRVELWDLTTRRRTDTLALPEPAAELTLSAEDDQVRVRTAADLTVPEKLPADNGLRPGRQPGPLTVVWRGGWFGVEEERTQTTDGGLLVQLVPAPTVVPADDGARRAAVCAAVGPAKLSEERIAQLPEPARQVTGCP</sequence>
<dbReference type="InterPro" id="IPR027417">
    <property type="entry name" value="P-loop_NTPase"/>
</dbReference>
<dbReference type="InterPro" id="IPR015943">
    <property type="entry name" value="WD40/YVTN_repeat-like_dom_sf"/>
</dbReference>
<dbReference type="SUPFAM" id="SSF52540">
    <property type="entry name" value="P-loop containing nucleoside triphosphate hydrolases"/>
    <property type="match status" value="1"/>
</dbReference>
<dbReference type="RefSeq" id="WP_185004196.1">
    <property type="nucleotide sequence ID" value="NZ_BAAAUI010000004.1"/>
</dbReference>
<keyword evidence="3" id="KW-1185">Reference proteome</keyword>
<gene>
    <name evidence="2" type="ORF">HNR67_004473</name>
</gene>
<protein>
    <recommendedName>
        <fullName evidence="1">Novel STAND NTPase 1 domain-containing protein</fullName>
    </recommendedName>
</protein>
<dbReference type="InterPro" id="IPR011047">
    <property type="entry name" value="Quinoprotein_ADH-like_sf"/>
</dbReference>